<dbReference type="Pfam" id="PF00002">
    <property type="entry name" value="7tm_2"/>
    <property type="match status" value="1"/>
</dbReference>
<keyword evidence="5 11" id="KW-1133">Transmembrane helix</keyword>
<evidence type="ECO:0000256" key="11">
    <source>
        <dbReference type="SAM" id="Phobius"/>
    </source>
</evidence>
<sequence>MSFIKMRLSHNLVPLCNSRTWHRHNLPYPCYAIICPCRSLSVVILLVLLLSTLSETAVDHACPMSISEPVTDEARLVDGMLRIGNPERVYDASQFRFAVNGSGYELCTCTLKPCVLKCCDRGYLKNLSCPVPDDNESIRSFMVPKLVTQNGAVESFKAKESVLVHKILQCSENAIKYIINPFILGDNDSFQVSENGSLLIEMGSLIVSPGQFCLEQFSEDDSQLIAIVCSEQNTENFQNEFMNDNIRLLYLTGLILSMPFLFMTFIVYALIKKLRNLHGKCLMCYVASLLVAYASLITVQLTNPYSIKKDICILFCFIVQFSFLASFSWLSVMCFDLWINFSGSGSIKIYLRENQSKKFMIYCIFAWGCTCLISIVTYFMQFKFKGSLFFYPGIGETSCWFSTSSALMLYFYGPIMILLICNSAMFIHISMLMAGRSLNEMFFRNPNYNINKNRQKQRVTLYFNLFIVMGLNWLAEILSWLLEDYFPSYVWVITDVGNALQGVFIFIFFVCKKNVLKLVIKKCCPGSFQNFTTVANNTTCTDDSESNSSDENPFELNSDNLQNSSNLFIT</sequence>
<dbReference type="Gene3D" id="2.170.180.11">
    <property type="entry name" value="Methuselah ectodomain, domain 2"/>
    <property type="match status" value="1"/>
</dbReference>
<dbReference type="InterPro" id="IPR023311">
    <property type="entry name" value="Methusela_ecto_dom_2"/>
</dbReference>
<dbReference type="Gene3D" id="1.20.1070.10">
    <property type="entry name" value="Rhodopsin 7-helix transmembrane proteins"/>
    <property type="match status" value="1"/>
</dbReference>
<dbReference type="GO" id="GO:0004930">
    <property type="term" value="F:G protein-coupled receptor activity"/>
    <property type="evidence" value="ECO:0007669"/>
    <property type="project" value="UniProtKB-KW"/>
</dbReference>
<reference evidence="14" key="1">
    <citation type="submission" date="2025-08" db="UniProtKB">
        <authorList>
            <consortium name="RefSeq"/>
        </authorList>
    </citation>
    <scope>IDENTIFICATION</scope>
    <source>
        <tissue evidence="14">Whole body</tissue>
    </source>
</reference>
<dbReference type="InterPro" id="IPR052808">
    <property type="entry name" value="GPCR_Mth-like"/>
</dbReference>
<dbReference type="PANTHER" id="PTHR46953">
    <property type="entry name" value="G-PROTEIN COUPLED RECEPTOR MTH-LIKE 1-RELATED"/>
    <property type="match status" value="1"/>
</dbReference>
<evidence type="ECO:0000259" key="12">
    <source>
        <dbReference type="PROSITE" id="PS50261"/>
    </source>
</evidence>
<feature type="transmembrane region" description="Helical" evidence="11">
    <location>
        <begin position="248"/>
        <end position="270"/>
    </location>
</feature>
<dbReference type="GO" id="GO:0016020">
    <property type="term" value="C:membrane"/>
    <property type="evidence" value="ECO:0007669"/>
    <property type="project" value="UniProtKB-SubCell"/>
</dbReference>
<dbReference type="CTD" id="53472"/>
<dbReference type="Pfam" id="PF06652">
    <property type="entry name" value="Methuselah_N"/>
    <property type="match status" value="1"/>
</dbReference>
<evidence type="ECO:0000256" key="4">
    <source>
        <dbReference type="ARBA" id="ARBA00022729"/>
    </source>
</evidence>
<dbReference type="CDD" id="cd15039">
    <property type="entry name" value="7tmB3_Methuselah-like"/>
    <property type="match status" value="1"/>
</dbReference>
<keyword evidence="7 11" id="KW-0472">Membrane</keyword>
<keyword evidence="13" id="KW-1185">Reference proteome</keyword>
<evidence type="ECO:0000256" key="7">
    <source>
        <dbReference type="ARBA" id="ARBA00023136"/>
    </source>
</evidence>
<feature type="transmembrane region" description="Helical" evidence="11">
    <location>
        <begin position="311"/>
        <end position="338"/>
    </location>
</feature>
<feature type="domain" description="G-protein coupled receptors family 2 profile 2" evidence="12">
    <location>
        <begin position="246"/>
        <end position="513"/>
    </location>
</feature>
<feature type="transmembrane region" description="Helical" evidence="11">
    <location>
        <begin position="282"/>
        <end position="299"/>
    </location>
</feature>
<dbReference type="InterPro" id="IPR010596">
    <property type="entry name" value="Methuselah_N_dom"/>
</dbReference>
<evidence type="ECO:0000313" key="14">
    <source>
        <dbReference type="RefSeq" id="XP_025422338.1"/>
    </source>
</evidence>
<feature type="transmembrane region" description="Helical" evidence="11">
    <location>
        <begin position="410"/>
        <end position="434"/>
    </location>
</feature>
<dbReference type="InterPro" id="IPR017981">
    <property type="entry name" value="GPCR_2-like_7TM"/>
</dbReference>
<dbReference type="PANTHER" id="PTHR46953:SF1">
    <property type="entry name" value="G-PROTEIN COUPLED RECEPTOR MTH-LIKE 1-RELATED"/>
    <property type="match status" value="1"/>
</dbReference>
<keyword evidence="6" id="KW-0297">G-protein coupled receptor</keyword>
<organism evidence="13 14">
    <name type="scientific">Sipha flava</name>
    <name type="common">yellow sugarcane aphid</name>
    <dbReference type="NCBI Taxonomy" id="143950"/>
    <lineage>
        <taxon>Eukaryota</taxon>
        <taxon>Metazoa</taxon>
        <taxon>Ecdysozoa</taxon>
        <taxon>Arthropoda</taxon>
        <taxon>Hexapoda</taxon>
        <taxon>Insecta</taxon>
        <taxon>Pterygota</taxon>
        <taxon>Neoptera</taxon>
        <taxon>Paraneoptera</taxon>
        <taxon>Hemiptera</taxon>
        <taxon>Sternorrhyncha</taxon>
        <taxon>Aphidomorpha</taxon>
        <taxon>Aphidoidea</taxon>
        <taxon>Aphididae</taxon>
        <taxon>Sipha</taxon>
    </lineage>
</organism>
<comment type="subcellular location">
    <subcellularLocation>
        <location evidence="1">Membrane</location>
        <topology evidence="1">Multi-pass membrane protein</topology>
    </subcellularLocation>
</comment>
<accession>A0A8B8GH75</accession>
<dbReference type="InterPro" id="IPR000832">
    <property type="entry name" value="GPCR_2_secretin-like"/>
</dbReference>
<evidence type="ECO:0000256" key="2">
    <source>
        <dbReference type="ARBA" id="ARBA00008979"/>
    </source>
</evidence>
<dbReference type="GeneID" id="112692041"/>
<dbReference type="OrthoDB" id="5965083at2759"/>
<feature type="transmembrane region" description="Helical" evidence="11">
    <location>
        <begin position="461"/>
        <end position="482"/>
    </location>
</feature>
<keyword evidence="9" id="KW-0807">Transducer</keyword>
<dbReference type="AlphaFoldDB" id="A0A8B8GH75"/>
<evidence type="ECO:0000313" key="13">
    <source>
        <dbReference type="Proteomes" id="UP000694846"/>
    </source>
</evidence>
<evidence type="ECO:0000256" key="10">
    <source>
        <dbReference type="SAM" id="MobiDB-lite"/>
    </source>
</evidence>
<keyword evidence="3 11" id="KW-0812">Transmembrane</keyword>
<feature type="transmembrane region" description="Helical" evidence="11">
    <location>
        <begin position="359"/>
        <end position="380"/>
    </location>
</feature>
<evidence type="ECO:0000256" key="5">
    <source>
        <dbReference type="ARBA" id="ARBA00022989"/>
    </source>
</evidence>
<feature type="transmembrane region" description="Helical" evidence="11">
    <location>
        <begin position="488"/>
        <end position="511"/>
    </location>
</feature>
<dbReference type="SUPFAM" id="SSF63877">
    <property type="entry name" value="Methuselah ectodomain"/>
    <property type="match status" value="1"/>
</dbReference>
<evidence type="ECO:0000256" key="9">
    <source>
        <dbReference type="ARBA" id="ARBA00023224"/>
    </source>
</evidence>
<evidence type="ECO:0000256" key="3">
    <source>
        <dbReference type="ARBA" id="ARBA00022692"/>
    </source>
</evidence>
<proteinExistence type="inferred from homology"/>
<gene>
    <name evidence="14" type="primary">LOC112692041</name>
</gene>
<evidence type="ECO:0000256" key="1">
    <source>
        <dbReference type="ARBA" id="ARBA00004141"/>
    </source>
</evidence>
<comment type="similarity">
    <text evidence="2">Belongs to the G-protein coupled receptor 2 family. Mth subfamily.</text>
</comment>
<keyword evidence="8 14" id="KW-0675">Receptor</keyword>
<dbReference type="GO" id="GO:0007166">
    <property type="term" value="P:cell surface receptor signaling pathway"/>
    <property type="evidence" value="ECO:0007669"/>
    <property type="project" value="InterPro"/>
</dbReference>
<feature type="region of interest" description="Disordered" evidence="10">
    <location>
        <begin position="542"/>
        <end position="570"/>
    </location>
</feature>
<protein>
    <submittedName>
        <fullName evidence="14">G-protein coupled receptor Mth2 isoform X4</fullName>
    </submittedName>
</protein>
<dbReference type="RefSeq" id="XP_025422338.1">
    <property type="nucleotide sequence ID" value="XM_025566553.1"/>
</dbReference>
<keyword evidence="4" id="KW-0732">Signal</keyword>
<name>A0A8B8GH75_9HEMI</name>
<evidence type="ECO:0000256" key="8">
    <source>
        <dbReference type="ARBA" id="ARBA00023170"/>
    </source>
</evidence>
<dbReference type="Proteomes" id="UP000694846">
    <property type="component" value="Unplaced"/>
</dbReference>
<dbReference type="PROSITE" id="PS50261">
    <property type="entry name" value="G_PROTEIN_RECEP_F2_4"/>
    <property type="match status" value="1"/>
</dbReference>
<dbReference type="InterPro" id="IPR036272">
    <property type="entry name" value="Methuselah_N_sf"/>
</dbReference>
<dbReference type="PRINTS" id="PR00249">
    <property type="entry name" value="GPCRSECRETIN"/>
</dbReference>
<evidence type="ECO:0000256" key="6">
    <source>
        <dbReference type="ARBA" id="ARBA00023040"/>
    </source>
</evidence>